<name>A0A6L2MFC9_TANCI</name>
<protein>
    <submittedName>
        <fullName evidence="2">Uncharacterized protein</fullName>
    </submittedName>
</protein>
<feature type="coiled-coil region" evidence="1">
    <location>
        <begin position="9"/>
        <end position="43"/>
    </location>
</feature>
<dbReference type="AlphaFoldDB" id="A0A6L2MFC9"/>
<reference evidence="2" key="1">
    <citation type="journal article" date="2019" name="Sci. Rep.">
        <title>Draft genome of Tanacetum cinerariifolium, the natural source of mosquito coil.</title>
        <authorList>
            <person name="Yamashiro T."/>
            <person name="Shiraishi A."/>
            <person name="Satake H."/>
            <person name="Nakayama K."/>
        </authorList>
    </citation>
    <scope>NUCLEOTIDE SEQUENCE</scope>
</reference>
<organism evidence="2">
    <name type="scientific">Tanacetum cinerariifolium</name>
    <name type="common">Dalmatian daisy</name>
    <name type="synonym">Chrysanthemum cinerariifolium</name>
    <dbReference type="NCBI Taxonomy" id="118510"/>
    <lineage>
        <taxon>Eukaryota</taxon>
        <taxon>Viridiplantae</taxon>
        <taxon>Streptophyta</taxon>
        <taxon>Embryophyta</taxon>
        <taxon>Tracheophyta</taxon>
        <taxon>Spermatophyta</taxon>
        <taxon>Magnoliopsida</taxon>
        <taxon>eudicotyledons</taxon>
        <taxon>Gunneridae</taxon>
        <taxon>Pentapetalae</taxon>
        <taxon>asterids</taxon>
        <taxon>campanulids</taxon>
        <taxon>Asterales</taxon>
        <taxon>Asteraceae</taxon>
        <taxon>Asteroideae</taxon>
        <taxon>Anthemideae</taxon>
        <taxon>Anthemidinae</taxon>
        <taxon>Tanacetum</taxon>
    </lineage>
</organism>
<proteinExistence type="predicted"/>
<dbReference type="EMBL" id="BKCJ010006543">
    <property type="protein sequence ID" value="GEU72696.1"/>
    <property type="molecule type" value="Genomic_DNA"/>
</dbReference>
<comment type="caution">
    <text evidence="2">The sequence shown here is derived from an EMBL/GenBank/DDBJ whole genome shotgun (WGS) entry which is preliminary data.</text>
</comment>
<accession>A0A6L2MFC9</accession>
<sequence>MEEEESRALQAINETLAQKAAKRRKLNKEVEDLKRHLEIMADEDDDVYTKATPLARKVPVVDYEIIEINNKPYYKIIQADGTHQWTGSSLEESKDYTWSRKGQKLEATGIVWCAYFNIYNHAADFVSRKKIPTLKVYTRSDVEFKLSAANQKLMMLDNVAKARLMLLSHINVAKVKIDAVKIKCCCLETNEEITK</sequence>
<keyword evidence="1" id="KW-0175">Coiled coil</keyword>
<gene>
    <name evidence="2" type="ORF">Tci_044674</name>
</gene>
<evidence type="ECO:0000256" key="1">
    <source>
        <dbReference type="SAM" id="Coils"/>
    </source>
</evidence>
<evidence type="ECO:0000313" key="2">
    <source>
        <dbReference type="EMBL" id="GEU72696.1"/>
    </source>
</evidence>